<name>A0A2G5TGJ7_9PELO</name>
<protein>
    <recommendedName>
        <fullName evidence="4">HAT C-terminal dimerisation domain-containing protein</fullName>
    </recommendedName>
</protein>
<feature type="region of interest" description="Disordered" evidence="1">
    <location>
        <begin position="63"/>
        <end position="102"/>
    </location>
</feature>
<evidence type="ECO:0008006" key="4">
    <source>
        <dbReference type="Google" id="ProtNLM"/>
    </source>
</evidence>
<accession>A0A2G5TGJ7</accession>
<dbReference type="Proteomes" id="UP000230233">
    <property type="component" value="Chromosome V"/>
</dbReference>
<feature type="compositionally biased region" description="Acidic residues" evidence="1">
    <location>
        <begin position="71"/>
        <end position="84"/>
    </location>
</feature>
<evidence type="ECO:0000313" key="3">
    <source>
        <dbReference type="Proteomes" id="UP000230233"/>
    </source>
</evidence>
<feature type="compositionally biased region" description="Acidic residues" evidence="1">
    <location>
        <begin position="92"/>
        <end position="102"/>
    </location>
</feature>
<dbReference type="AlphaFoldDB" id="A0A2G5TGJ7"/>
<feature type="region of interest" description="Disordered" evidence="1">
    <location>
        <begin position="1"/>
        <end position="22"/>
    </location>
</feature>
<dbReference type="EMBL" id="PDUG01000005">
    <property type="protein sequence ID" value="PIC26422.1"/>
    <property type="molecule type" value="Genomic_DNA"/>
</dbReference>
<organism evidence="2 3">
    <name type="scientific">Caenorhabditis nigoni</name>
    <dbReference type="NCBI Taxonomy" id="1611254"/>
    <lineage>
        <taxon>Eukaryota</taxon>
        <taxon>Metazoa</taxon>
        <taxon>Ecdysozoa</taxon>
        <taxon>Nematoda</taxon>
        <taxon>Chromadorea</taxon>
        <taxon>Rhabditida</taxon>
        <taxon>Rhabditina</taxon>
        <taxon>Rhabditomorpha</taxon>
        <taxon>Rhabditoidea</taxon>
        <taxon>Rhabditidae</taxon>
        <taxon>Peloderinae</taxon>
        <taxon>Caenorhabditis</taxon>
    </lineage>
</organism>
<keyword evidence="3" id="KW-1185">Reference proteome</keyword>
<proteinExistence type="predicted"/>
<gene>
    <name evidence="2" type="primary">Cnig_chr_V.g19001</name>
    <name evidence="2" type="ORF">B9Z55_019001</name>
</gene>
<evidence type="ECO:0000313" key="2">
    <source>
        <dbReference type="EMBL" id="PIC26422.1"/>
    </source>
</evidence>
<reference evidence="3" key="1">
    <citation type="submission" date="2017-10" db="EMBL/GenBank/DDBJ databases">
        <title>Rapid genome shrinkage in a self-fertile nematode reveals novel sperm competition proteins.</title>
        <authorList>
            <person name="Yin D."/>
            <person name="Schwarz E.M."/>
            <person name="Thomas C.G."/>
            <person name="Felde R.L."/>
            <person name="Korf I.F."/>
            <person name="Cutter A.D."/>
            <person name="Schartner C.M."/>
            <person name="Ralston E.J."/>
            <person name="Meyer B.J."/>
            <person name="Haag E.S."/>
        </authorList>
    </citation>
    <scope>NUCLEOTIDE SEQUENCE [LARGE SCALE GENOMIC DNA]</scope>
    <source>
        <strain evidence="3">JU1422</strain>
    </source>
</reference>
<comment type="caution">
    <text evidence="2">The sequence shown here is derived from an EMBL/GenBank/DDBJ whole genome shotgun (WGS) entry which is preliminary data.</text>
</comment>
<sequence>MRDVANSAHLSPAPNFTVSSAAAERTFSRCTDLLRQKKRNRTTVDTIDDLLTVAELIKLERAQVDARTGQDDDDLWDVEDVENEDGLKNNADDDELGNDDFE</sequence>
<evidence type="ECO:0000256" key="1">
    <source>
        <dbReference type="SAM" id="MobiDB-lite"/>
    </source>
</evidence>